<proteinExistence type="predicted"/>
<organism evidence="1 2">
    <name type="scientific">Morella rubra</name>
    <name type="common">Chinese bayberry</name>
    <dbReference type="NCBI Taxonomy" id="262757"/>
    <lineage>
        <taxon>Eukaryota</taxon>
        <taxon>Viridiplantae</taxon>
        <taxon>Streptophyta</taxon>
        <taxon>Embryophyta</taxon>
        <taxon>Tracheophyta</taxon>
        <taxon>Spermatophyta</taxon>
        <taxon>Magnoliopsida</taxon>
        <taxon>eudicotyledons</taxon>
        <taxon>Gunneridae</taxon>
        <taxon>Pentapetalae</taxon>
        <taxon>rosids</taxon>
        <taxon>fabids</taxon>
        <taxon>Fagales</taxon>
        <taxon>Myricaceae</taxon>
        <taxon>Morella</taxon>
    </lineage>
</organism>
<keyword evidence="2" id="KW-1185">Reference proteome</keyword>
<evidence type="ECO:0000313" key="2">
    <source>
        <dbReference type="Proteomes" id="UP000516437"/>
    </source>
</evidence>
<gene>
    <name evidence="1" type="ORF">CJ030_MR6G004345</name>
</gene>
<evidence type="ECO:0000313" key="1">
    <source>
        <dbReference type="EMBL" id="KAB1209863.1"/>
    </source>
</evidence>
<sequence length="70" mass="8449">MRFQVSTKFERCEHAQSAFPNNGSIEYQQLRRTKYDDSVRKRAEYKQEETTNDPWTKDFKQNFTSVSHNL</sequence>
<comment type="caution">
    <text evidence="1">The sequence shown here is derived from an EMBL/GenBank/DDBJ whole genome shotgun (WGS) entry which is preliminary data.</text>
</comment>
<protein>
    <submittedName>
        <fullName evidence="1">Uncharacterized protein</fullName>
    </submittedName>
</protein>
<dbReference type="Proteomes" id="UP000516437">
    <property type="component" value="Chromosome 6"/>
</dbReference>
<accession>A0A6A1VAU0</accession>
<dbReference type="EMBL" id="RXIC02000024">
    <property type="protein sequence ID" value="KAB1209863.1"/>
    <property type="molecule type" value="Genomic_DNA"/>
</dbReference>
<dbReference type="AlphaFoldDB" id="A0A6A1VAU0"/>
<name>A0A6A1VAU0_9ROSI</name>
<reference evidence="1 2" key="1">
    <citation type="journal article" date="2019" name="Plant Biotechnol. J.">
        <title>The red bayberry genome and genetic basis of sex determination.</title>
        <authorList>
            <person name="Jia H.M."/>
            <person name="Jia H.J."/>
            <person name="Cai Q.L."/>
            <person name="Wang Y."/>
            <person name="Zhao H.B."/>
            <person name="Yang W.F."/>
            <person name="Wang G.Y."/>
            <person name="Li Y.H."/>
            <person name="Zhan D.L."/>
            <person name="Shen Y.T."/>
            <person name="Niu Q.F."/>
            <person name="Chang L."/>
            <person name="Qiu J."/>
            <person name="Zhao L."/>
            <person name="Xie H.B."/>
            <person name="Fu W.Y."/>
            <person name="Jin J."/>
            <person name="Li X.W."/>
            <person name="Jiao Y."/>
            <person name="Zhou C.C."/>
            <person name="Tu T."/>
            <person name="Chai C.Y."/>
            <person name="Gao J.L."/>
            <person name="Fan L.J."/>
            <person name="van de Weg E."/>
            <person name="Wang J.Y."/>
            <person name="Gao Z.S."/>
        </authorList>
    </citation>
    <scope>NUCLEOTIDE SEQUENCE [LARGE SCALE GENOMIC DNA]</scope>
    <source>
        <tissue evidence="1">Leaves</tissue>
    </source>
</reference>